<dbReference type="EMBL" id="JAMKPW020000035">
    <property type="protein sequence ID" value="KAK8201407.1"/>
    <property type="molecule type" value="Genomic_DNA"/>
</dbReference>
<reference evidence="1" key="1">
    <citation type="submission" date="2024-02" db="EMBL/GenBank/DDBJ databases">
        <title>Metagenome Assembled Genome of Zalaria obscura JY119.</title>
        <authorList>
            <person name="Vighnesh L."/>
            <person name="Jagadeeshwari U."/>
            <person name="Venkata Ramana C."/>
            <person name="Sasikala C."/>
        </authorList>
    </citation>
    <scope>NUCLEOTIDE SEQUENCE</scope>
    <source>
        <strain evidence="1">JY119</strain>
    </source>
</reference>
<comment type="caution">
    <text evidence="1">The sequence shown here is derived from an EMBL/GenBank/DDBJ whole genome shotgun (WGS) entry which is preliminary data.</text>
</comment>
<keyword evidence="2" id="KW-1185">Reference proteome</keyword>
<evidence type="ECO:0000313" key="1">
    <source>
        <dbReference type="EMBL" id="KAK8201407.1"/>
    </source>
</evidence>
<dbReference type="Proteomes" id="UP001320706">
    <property type="component" value="Unassembled WGS sequence"/>
</dbReference>
<protein>
    <submittedName>
        <fullName evidence="1">Uncharacterized protein</fullName>
    </submittedName>
</protein>
<evidence type="ECO:0000313" key="2">
    <source>
        <dbReference type="Proteomes" id="UP001320706"/>
    </source>
</evidence>
<accession>A0ACC3S7U3</accession>
<proteinExistence type="predicted"/>
<gene>
    <name evidence="1" type="ORF">M8818_005875</name>
</gene>
<organism evidence="1 2">
    <name type="scientific">Zalaria obscura</name>
    <dbReference type="NCBI Taxonomy" id="2024903"/>
    <lineage>
        <taxon>Eukaryota</taxon>
        <taxon>Fungi</taxon>
        <taxon>Dikarya</taxon>
        <taxon>Ascomycota</taxon>
        <taxon>Pezizomycotina</taxon>
        <taxon>Dothideomycetes</taxon>
        <taxon>Dothideomycetidae</taxon>
        <taxon>Dothideales</taxon>
        <taxon>Zalariaceae</taxon>
        <taxon>Zalaria</taxon>
    </lineage>
</organism>
<sequence>MDMQARVRLSSSVHEDESPDDLEMEHFDPERQELHQPAQDPTWPITIYPEQINMLNCHRKGPVELYRCIQQQDTESTWEESKSSPLLRNESKDQATPCIILCAMPDRVKASLLNGTFNSDDRVLQLLPPRLRAPIAPPPRRGRPPAGGPPPPSTRRPVIYVVSMLSETTRKGLLRSHGQKLVDFLRLYSLTRTGLRQKVQDTNRRNGLRQRFRRVDEFASRGLQAWRQTLDYQEGYNRYARSPEKQHIMKEWLDEFQKRINVTPDGPDDQAIVLPPTYTGQTVRPGEREREHRIGSNSSDLLCAYHFGCQELFDDTYTMQFTIVYECFQSAQPSYAEHLVASLSLSYHHFGGLNADICGKAWQDDTETEPFVYLKLQDDALESGELSRNAAKARKKAEERTKQLEELYQWDEQVKELKTIKDQYKALDEEIERATAEADAARAEFRDSLMALAERRRQELTALEELNRLKAIDEELMEWEREEVRYLRRLRGANEDTDD</sequence>
<name>A0ACC3S7U3_9PEZI</name>